<keyword evidence="1" id="KW-0808">Transferase</keyword>
<dbReference type="CDD" id="cd04301">
    <property type="entry name" value="NAT_SF"/>
    <property type="match status" value="1"/>
</dbReference>
<dbReference type="InterPro" id="IPR050832">
    <property type="entry name" value="Bact_Acetyltransf"/>
</dbReference>
<dbReference type="PANTHER" id="PTHR43877:SF5">
    <property type="entry name" value="BLL8307 PROTEIN"/>
    <property type="match status" value="1"/>
</dbReference>
<evidence type="ECO:0000259" key="3">
    <source>
        <dbReference type="PROSITE" id="PS51186"/>
    </source>
</evidence>
<name>A0ABX0JWB8_9PROT</name>
<dbReference type="PANTHER" id="PTHR43877">
    <property type="entry name" value="AMINOALKYLPHOSPHONATE N-ACETYLTRANSFERASE-RELATED-RELATED"/>
    <property type="match status" value="1"/>
</dbReference>
<accession>A0ABX0JWB8</accession>
<evidence type="ECO:0000313" key="5">
    <source>
        <dbReference type="Proteomes" id="UP000635278"/>
    </source>
</evidence>
<keyword evidence="5" id="KW-1185">Reference proteome</keyword>
<keyword evidence="2" id="KW-0012">Acyltransferase</keyword>
<comment type="caution">
    <text evidence="4">The sequence shown here is derived from an EMBL/GenBank/DDBJ whole genome shotgun (WGS) entry which is preliminary data.</text>
</comment>
<dbReference type="PROSITE" id="PS51186">
    <property type="entry name" value="GNAT"/>
    <property type="match status" value="1"/>
</dbReference>
<proteinExistence type="predicted"/>
<gene>
    <name evidence="4" type="ORF">GOB93_16790</name>
</gene>
<reference evidence="4 5" key="1">
    <citation type="journal article" date="2020" name="Int. J. Syst. Evol. Microbiol.">
        <title>Novel acetic acid bacteria from cider fermentations: Acetobacter conturbans sp. nov. and Acetobacter fallax sp. nov.</title>
        <authorList>
            <person name="Sombolestani A.S."/>
            <person name="Cleenwerck I."/>
            <person name="Cnockaert M."/>
            <person name="Borremans W."/>
            <person name="Wieme A.D."/>
            <person name="De Vuyst L."/>
            <person name="Vandamme P."/>
        </authorList>
    </citation>
    <scope>NUCLEOTIDE SEQUENCE [LARGE SCALE GENOMIC DNA]</scope>
    <source>
        <strain evidence="4 5">LMG 30640</strain>
    </source>
</reference>
<feature type="domain" description="N-acetyltransferase" evidence="3">
    <location>
        <begin position="2"/>
        <end position="153"/>
    </location>
</feature>
<protein>
    <submittedName>
        <fullName evidence="4">GNAT family N-acetyltransferase</fullName>
    </submittedName>
</protein>
<dbReference type="SUPFAM" id="SSF55729">
    <property type="entry name" value="Acyl-CoA N-acyltransferases (Nat)"/>
    <property type="match status" value="1"/>
</dbReference>
<dbReference type="EMBL" id="WOTB01000030">
    <property type="protein sequence ID" value="NHN86283.1"/>
    <property type="molecule type" value="Genomic_DNA"/>
</dbReference>
<evidence type="ECO:0000313" key="4">
    <source>
        <dbReference type="EMBL" id="NHN86283.1"/>
    </source>
</evidence>
<dbReference type="Pfam" id="PF00583">
    <property type="entry name" value="Acetyltransf_1"/>
    <property type="match status" value="1"/>
</dbReference>
<evidence type="ECO:0000256" key="1">
    <source>
        <dbReference type="ARBA" id="ARBA00022679"/>
    </source>
</evidence>
<evidence type="ECO:0000256" key="2">
    <source>
        <dbReference type="ARBA" id="ARBA00023315"/>
    </source>
</evidence>
<sequence length="158" mass="17152">MFEIREDDLSGEQTRELLALHLAGMRAQSPPGCVHALDLSGLTAPDVTVWTAWHQGRVAGIGALKMLSADTAEVKSMRTRPDFIRKGVGTAILETIIGTAKNRGLRRLSLETGCGAAFDPALTLYRRYGFRSGEAFGLYTPGSFNQFLHLDLDQAADS</sequence>
<dbReference type="Proteomes" id="UP000635278">
    <property type="component" value="Unassembled WGS sequence"/>
</dbReference>
<dbReference type="Gene3D" id="3.40.630.30">
    <property type="match status" value="1"/>
</dbReference>
<dbReference type="InterPro" id="IPR000182">
    <property type="entry name" value="GNAT_dom"/>
</dbReference>
<dbReference type="InterPro" id="IPR016181">
    <property type="entry name" value="Acyl_CoA_acyltransferase"/>
</dbReference>
<organism evidence="4 5">
    <name type="scientific">Acetobacter musti</name>
    <dbReference type="NCBI Taxonomy" id="864732"/>
    <lineage>
        <taxon>Bacteria</taxon>
        <taxon>Pseudomonadati</taxon>
        <taxon>Pseudomonadota</taxon>
        <taxon>Alphaproteobacteria</taxon>
        <taxon>Acetobacterales</taxon>
        <taxon>Acetobacteraceae</taxon>
        <taxon>Acetobacter</taxon>
    </lineage>
</organism>